<comment type="caution">
    <text evidence="2">The sequence shown here is derived from an EMBL/GenBank/DDBJ whole genome shotgun (WGS) entry which is preliminary data.</text>
</comment>
<protein>
    <submittedName>
        <fullName evidence="2">Uncharacterized protein</fullName>
    </submittedName>
</protein>
<evidence type="ECO:0000313" key="3">
    <source>
        <dbReference type="Proteomes" id="UP001218218"/>
    </source>
</evidence>
<evidence type="ECO:0000256" key="1">
    <source>
        <dbReference type="SAM" id="MobiDB-lite"/>
    </source>
</evidence>
<dbReference type="Proteomes" id="UP001218218">
    <property type="component" value="Unassembled WGS sequence"/>
</dbReference>
<proteinExistence type="predicted"/>
<gene>
    <name evidence="2" type="ORF">DFH08DRAFT_796875</name>
</gene>
<dbReference type="EMBL" id="JARIHO010000001">
    <property type="protein sequence ID" value="KAJ7369079.1"/>
    <property type="molecule type" value="Genomic_DNA"/>
</dbReference>
<feature type="region of interest" description="Disordered" evidence="1">
    <location>
        <begin position="212"/>
        <end position="235"/>
    </location>
</feature>
<feature type="compositionally biased region" description="Polar residues" evidence="1">
    <location>
        <begin position="89"/>
        <end position="102"/>
    </location>
</feature>
<keyword evidence="3" id="KW-1185">Reference proteome</keyword>
<evidence type="ECO:0000313" key="2">
    <source>
        <dbReference type="EMBL" id="KAJ7369079.1"/>
    </source>
</evidence>
<organism evidence="2 3">
    <name type="scientific">Mycena albidolilacea</name>
    <dbReference type="NCBI Taxonomy" id="1033008"/>
    <lineage>
        <taxon>Eukaryota</taxon>
        <taxon>Fungi</taxon>
        <taxon>Dikarya</taxon>
        <taxon>Basidiomycota</taxon>
        <taxon>Agaricomycotina</taxon>
        <taxon>Agaricomycetes</taxon>
        <taxon>Agaricomycetidae</taxon>
        <taxon>Agaricales</taxon>
        <taxon>Marasmiineae</taxon>
        <taxon>Mycenaceae</taxon>
        <taxon>Mycena</taxon>
    </lineage>
</organism>
<name>A0AAD7AW07_9AGAR</name>
<feature type="compositionally biased region" description="Basic and acidic residues" evidence="1">
    <location>
        <begin position="222"/>
        <end position="233"/>
    </location>
</feature>
<feature type="compositionally biased region" description="Polar residues" evidence="1">
    <location>
        <begin position="72"/>
        <end position="81"/>
    </location>
</feature>
<reference evidence="2" key="1">
    <citation type="submission" date="2023-03" db="EMBL/GenBank/DDBJ databases">
        <title>Massive genome expansion in bonnet fungi (Mycena s.s.) driven by repeated elements and novel gene families across ecological guilds.</title>
        <authorList>
            <consortium name="Lawrence Berkeley National Laboratory"/>
            <person name="Harder C.B."/>
            <person name="Miyauchi S."/>
            <person name="Viragh M."/>
            <person name="Kuo A."/>
            <person name="Thoen E."/>
            <person name="Andreopoulos B."/>
            <person name="Lu D."/>
            <person name="Skrede I."/>
            <person name="Drula E."/>
            <person name="Henrissat B."/>
            <person name="Morin E."/>
            <person name="Kohler A."/>
            <person name="Barry K."/>
            <person name="LaButti K."/>
            <person name="Morin E."/>
            <person name="Salamov A."/>
            <person name="Lipzen A."/>
            <person name="Mereny Z."/>
            <person name="Hegedus B."/>
            <person name="Baldrian P."/>
            <person name="Stursova M."/>
            <person name="Weitz H."/>
            <person name="Taylor A."/>
            <person name="Grigoriev I.V."/>
            <person name="Nagy L.G."/>
            <person name="Martin F."/>
            <person name="Kauserud H."/>
        </authorList>
    </citation>
    <scope>NUCLEOTIDE SEQUENCE</scope>
    <source>
        <strain evidence="2">CBHHK002</strain>
    </source>
</reference>
<feature type="region of interest" description="Disordered" evidence="1">
    <location>
        <begin position="72"/>
        <end position="114"/>
    </location>
</feature>
<dbReference type="AlphaFoldDB" id="A0AAD7AW07"/>
<accession>A0AAD7AW07</accession>
<sequence>MLDSPATGMNLVRFGSSPADKRTNSLLVRFDRVLERYTHPEIVGFTGVPQYRLQEFAKSLLELLGSQPTLQYGTIPQSPRSLQRKEALQSRTRSHVQNSTKNHQPRLNGELGGNIQDSQLRYRGQDTELNKFETSMASASGSSTDTFSICWRTYQCVTLDDGHFKNVGVTSNLNRTGSTQSSLDALYIQPVQSSKFYNHLVRRRKARTRRTRLLPQVSQRGKQSEDNPRRPQEVKSVARKIFDISSYRTLRRL</sequence>